<organism evidence="1 2">
    <name type="scientific">Pseudanabaena frigida</name>
    <dbReference type="NCBI Taxonomy" id="945775"/>
    <lineage>
        <taxon>Bacteria</taxon>
        <taxon>Bacillati</taxon>
        <taxon>Cyanobacteriota</taxon>
        <taxon>Cyanophyceae</taxon>
        <taxon>Pseudanabaenales</taxon>
        <taxon>Pseudanabaenaceae</taxon>
        <taxon>Pseudanabaena</taxon>
    </lineage>
</organism>
<proteinExistence type="predicted"/>
<dbReference type="EMBL" id="QBML01000014">
    <property type="protein sequence ID" value="PZO40650.1"/>
    <property type="molecule type" value="Genomic_DNA"/>
</dbReference>
<sequence length="242" mass="28335">MAEALSQIDEEVRQNIHWILPEIHSISNKEQDFCLDCLRQEIKLMQSNNVSDFSLSYTDVDLVYKTWRWDNDPAKIENLKKRVEEIYKAALDEYQNLSKLWFENLLSGMQIAGLLPARLVGIFTPPLLPDNPYGDSPRFDWYLEPLPKDSQNIVEIKFSEDVRNDAYETYCKLSSSIANRLRDLRPNSSSWLRCNPHGESIDISLFRSDAPVTVLVYSWLKEDLRSIGWIDSYIQHRSKLFR</sequence>
<protein>
    <submittedName>
        <fullName evidence="1">Uncharacterized protein</fullName>
    </submittedName>
</protein>
<dbReference type="AlphaFoldDB" id="A0A2W4W872"/>
<accession>A0A2W4W872</accession>
<evidence type="ECO:0000313" key="1">
    <source>
        <dbReference type="EMBL" id="PZO40650.1"/>
    </source>
</evidence>
<dbReference type="Proteomes" id="UP000249467">
    <property type="component" value="Unassembled WGS sequence"/>
</dbReference>
<name>A0A2W4W872_9CYAN</name>
<evidence type="ECO:0000313" key="2">
    <source>
        <dbReference type="Proteomes" id="UP000249467"/>
    </source>
</evidence>
<reference evidence="1 2" key="1">
    <citation type="submission" date="2018-04" db="EMBL/GenBank/DDBJ databases">
        <authorList>
            <person name="Go L.Y."/>
            <person name="Mitchell J.A."/>
        </authorList>
    </citation>
    <scope>NUCLEOTIDE SEQUENCE [LARGE SCALE GENOMIC DNA]</scope>
    <source>
        <strain evidence="1">ULC066bin1</strain>
    </source>
</reference>
<reference evidence="1 2" key="2">
    <citation type="submission" date="2018-06" db="EMBL/GenBank/DDBJ databases">
        <title>Metagenomic assembly of (sub)arctic Cyanobacteria and their associated microbiome from non-axenic cultures.</title>
        <authorList>
            <person name="Baurain D."/>
        </authorList>
    </citation>
    <scope>NUCLEOTIDE SEQUENCE [LARGE SCALE GENOMIC DNA]</scope>
    <source>
        <strain evidence="1">ULC066bin1</strain>
    </source>
</reference>
<comment type="caution">
    <text evidence="1">The sequence shown here is derived from an EMBL/GenBank/DDBJ whole genome shotgun (WGS) entry which is preliminary data.</text>
</comment>
<gene>
    <name evidence="1" type="ORF">DCF19_12260</name>
</gene>